<gene>
    <name evidence="1" type="ORF">BC351_29020</name>
</gene>
<evidence type="ECO:0000313" key="2">
    <source>
        <dbReference type="Proteomes" id="UP000190626"/>
    </source>
</evidence>
<reference evidence="2" key="1">
    <citation type="submission" date="2016-07" db="EMBL/GenBank/DDBJ databases">
        <authorList>
            <person name="Florea S."/>
            <person name="Webb J.S."/>
            <person name="Jaromczyk J."/>
            <person name="Schardl C.L."/>
        </authorList>
    </citation>
    <scope>NUCLEOTIDE SEQUENCE [LARGE SCALE GENOMIC DNA]</scope>
    <source>
        <strain evidence="2">CY1</strain>
    </source>
</reference>
<dbReference type="STRING" id="1469647.BC351_29020"/>
<comment type="caution">
    <text evidence="1">The sequence shown here is derived from an EMBL/GenBank/DDBJ whole genome shotgun (WGS) entry which is preliminary data.</text>
</comment>
<protein>
    <submittedName>
        <fullName evidence="1">Uncharacterized protein</fullName>
    </submittedName>
</protein>
<name>A0A1V4HI18_9BACL</name>
<accession>A0A1V4HI18</accession>
<evidence type="ECO:0000313" key="1">
    <source>
        <dbReference type="EMBL" id="OPH56212.1"/>
    </source>
</evidence>
<proteinExistence type="predicted"/>
<sequence>MRLFAFSIQDSVNFAKKPLAVRASEFGSAVENGLQRAFSAYAKTVKPTILVSCSKRFAQSTMEL</sequence>
<dbReference type="AlphaFoldDB" id="A0A1V4HI18"/>
<organism evidence="1 2">
    <name type="scientific">Paenibacillus ferrarius</name>
    <dbReference type="NCBI Taxonomy" id="1469647"/>
    <lineage>
        <taxon>Bacteria</taxon>
        <taxon>Bacillati</taxon>
        <taxon>Bacillota</taxon>
        <taxon>Bacilli</taxon>
        <taxon>Bacillales</taxon>
        <taxon>Paenibacillaceae</taxon>
        <taxon>Paenibacillus</taxon>
    </lineage>
</organism>
<keyword evidence="2" id="KW-1185">Reference proteome</keyword>
<dbReference type="Proteomes" id="UP000190626">
    <property type="component" value="Unassembled WGS sequence"/>
</dbReference>
<dbReference type="EMBL" id="MBTG01000017">
    <property type="protein sequence ID" value="OPH56212.1"/>
    <property type="molecule type" value="Genomic_DNA"/>
</dbReference>